<comment type="caution">
    <text evidence="6">The sequence shown here is derived from an EMBL/GenBank/DDBJ whole genome shotgun (WGS) entry which is preliminary data.</text>
</comment>
<dbReference type="EMBL" id="WKPO01000027">
    <property type="protein sequence ID" value="MSB50227.1"/>
    <property type="molecule type" value="Genomic_DNA"/>
</dbReference>
<evidence type="ECO:0000259" key="4">
    <source>
        <dbReference type="PROSITE" id="PS50110"/>
    </source>
</evidence>
<dbReference type="PANTHER" id="PTHR37299:SF1">
    <property type="entry name" value="STAGE 0 SPORULATION PROTEIN A HOMOLOG"/>
    <property type="match status" value="1"/>
</dbReference>
<accession>A0A6I2RM96</accession>
<evidence type="ECO:0000313" key="7">
    <source>
        <dbReference type="Proteomes" id="UP000429811"/>
    </source>
</evidence>
<proteinExistence type="predicted"/>
<dbReference type="Pfam" id="PF04397">
    <property type="entry name" value="LytTR"/>
    <property type="match status" value="1"/>
</dbReference>
<evidence type="ECO:0000313" key="6">
    <source>
        <dbReference type="EMBL" id="MSB50227.1"/>
    </source>
</evidence>
<comment type="function">
    <text evidence="2">May play the central regulatory role in sporulation. It may be an element of the effector pathway responsible for the activation of sporulation genes in response to nutritional stress. Spo0A may act in concert with spo0H (a sigma factor) to control the expression of some genes that are critical to the sporulation process.</text>
</comment>
<dbReference type="SMART" id="SM00448">
    <property type="entry name" value="REC"/>
    <property type="match status" value="1"/>
</dbReference>
<feature type="domain" description="HTH LytTR-type" evidence="5">
    <location>
        <begin position="137"/>
        <end position="234"/>
    </location>
</feature>
<protein>
    <recommendedName>
        <fullName evidence="1">Stage 0 sporulation protein A homolog</fullName>
    </recommendedName>
</protein>
<gene>
    <name evidence="6" type="ORF">GKE90_16215</name>
</gene>
<dbReference type="InterPro" id="IPR007492">
    <property type="entry name" value="LytTR_DNA-bd_dom"/>
</dbReference>
<evidence type="ECO:0000256" key="1">
    <source>
        <dbReference type="ARBA" id="ARBA00018672"/>
    </source>
</evidence>
<dbReference type="AlphaFoldDB" id="A0A6I2RM96"/>
<dbReference type="PROSITE" id="PS50110">
    <property type="entry name" value="RESPONSE_REGULATORY"/>
    <property type="match status" value="1"/>
</dbReference>
<dbReference type="SUPFAM" id="SSF52172">
    <property type="entry name" value="CheY-like"/>
    <property type="match status" value="1"/>
</dbReference>
<name>A0A6I2RM96_FLAPL</name>
<feature type="modified residue" description="4-aspartylphosphate" evidence="3">
    <location>
        <position position="63"/>
    </location>
</feature>
<dbReference type="Proteomes" id="UP000429811">
    <property type="component" value="Unassembled WGS sequence"/>
</dbReference>
<dbReference type="Gene3D" id="3.40.50.2300">
    <property type="match status" value="1"/>
</dbReference>
<dbReference type="InterPro" id="IPR001789">
    <property type="entry name" value="Sig_transdc_resp-reg_receiver"/>
</dbReference>
<dbReference type="PANTHER" id="PTHR37299">
    <property type="entry name" value="TRANSCRIPTIONAL REGULATOR-RELATED"/>
    <property type="match status" value="1"/>
</dbReference>
<dbReference type="Gene3D" id="2.40.50.1020">
    <property type="entry name" value="LytTr DNA-binding domain"/>
    <property type="match status" value="1"/>
</dbReference>
<dbReference type="GO" id="GO:0000156">
    <property type="term" value="F:phosphorelay response regulator activity"/>
    <property type="evidence" value="ECO:0007669"/>
    <property type="project" value="InterPro"/>
</dbReference>
<dbReference type="Pfam" id="PF00072">
    <property type="entry name" value="Response_reg"/>
    <property type="match status" value="1"/>
</dbReference>
<feature type="domain" description="Response regulatory" evidence="4">
    <location>
        <begin position="9"/>
        <end position="126"/>
    </location>
</feature>
<organism evidence="6 7">
    <name type="scientific">Flavonifractor plautii</name>
    <name type="common">Fusobacterium plautii</name>
    <dbReference type="NCBI Taxonomy" id="292800"/>
    <lineage>
        <taxon>Bacteria</taxon>
        <taxon>Bacillati</taxon>
        <taxon>Bacillota</taxon>
        <taxon>Clostridia</taxon>
        <taxon>Eubacteriales</taxon>
        <taxon>Oscillospiraceae</taxon>
        <taxon>Flavonifractor</taxon>
    </lineage>
</organism>
<dbReference type="InterPro" id="IPR046947">
    <property type="entry name" value="LytR-like"/>
</dbReference>
<sequence length="240" mass="27533">MRWVKGMLNIAVIEDNDRDAKILEQCLTRYATQNHLQFQVAHFSSALKFINAYKSNYDLIFMDIEMPLMSGMEAAKALRQIDRGVTLVFVTNMVQYAVEGYAVEAFDYILKPINDYAFDLKLKRILSHVGSQAEERIVIRTGGETVGLPVRKICYVEVDGHYLNWHTQDQIYRSLGTLKSIGEQLPESFCAISRWHVINMQYVSSVIGDDVLVKEEKLHIGRSYKQQFLQAYAEYMVGGT</sequence>
<evidence type="ECO:0000256" key="2">
    <source>
        <dbReference type="ARBA" id="ARBA00024867"/>
    </source>
</evidence>
<keyword evidence="3" id="KW-0597">Phosphoprotein</keyword>
<dbReference type="GO" id="GO:0003677">
    <property type="term" value="F:DNA binding"/>
    <property type="evidence" value="ECO:0007669"/>
    <property type="project" value="InterPro"/>
</dbReference>
<reference evidence="6 7" key="1">
    <citation type="journal article" date="2019" name="Nat. Med.">
        <title>A library of human gut bacterial isolates paired with longitudinal multiomics data enables mechanistic microbiome research.</title>
        <authorList>
            <person name="Poyet M."/>
            <person name="Groussin M."/>
            <person name="Gibbons S.M."/>
            <person name="Avila-Pacheco J."/>
            <person name="Jiang X."/>
            <person name="Kearney S.M."/>
            <person name="Perrotta A.R."/>
            <person name="Berdy B."/>
            <person name="Zhao S."/>
            <person name="Lieberman T.D."/>
            <person name="Swanson P.K."/>
            <person name="Smith M."/>
            <person name="Roesemann S."/>
            <person name="Alexander J.E."/>
            <person name="Rich S.A."/>
            <person name="Livny J."/>
            <person name="Vlamakis H."/>
            <person name="Clish C."/>
            <person name="Bullock K."/>
            <person name="Deik A."/>
            <person name="Scott J."/>
            <person name="Pierce K.A."/>
            <person name="Xavier R.J."/>
            <person name="Alm E.J."/>
        </authorList>
    </citation>
    <scope>NUCLEOTIDE SEQUENCE [LARGE SCALE GENOMIC DNA]</scope>
    <source>
        <strain evidence="6 7">BIOML-A5</strain>
    </source>
</reference>
<dbReference type="InterPro" id="IPR011006">
    <property type="entry name" value="CheY-like_superfamily"/>
</dbReference>
<evidence type="ECO:0000256" key="3">
    <source>
        <dbReference type="PROSITE-ProRule" id="PRU00169"/>
    </source>
</evidence>
<dbReference type="PROSITE" id="PS50930">
    <property type="entry name" value="HTH_LYTTR"/>
    <property type="match status" value="1"/>
</dbReference>
<evidence type="ECO:0000259" key="5">
    <source>
        <dbReference type="PROSITE" id="PS50930"/>
    </source>
</evidence>
<dbReference type="SMART" id="SM00850">
    <property type="entry name" value="LytTR"/>
    <property type="match status" value="1"/>
</dbReference>